<dbReference type="RefSeq" id="XP_001385044.2">
    <property type="nucleotide sequence ID" value="XM_001385007.1"/>
</dbReference>
<dbReference type="GeneID" id="4839366"/>
<proteinExistence type="predicted"/>
<sequence>MNKENTPSTPGKAVANVASPVEYSPSKILKSISPNKSSSSVGKLNFLQSDNLDEHFDHIHNSHQVISHQLYNLEVQTKQTHVDLGQLFDRSKNNNQHLNKLLENIANYSTEVITEGNATKLDIKGLTEKLDSLSETQNGKVLLALEKSLAEIKTLESLQMSKGSQVEPEQIANIESKVTSLSDQLKQLHSTNKSANDSGIEIKQQICSRIQEQSQILQDKLPELIYSKIDAKLETKSQNDTKSFDNLSTQLESITNSLPDSDLVRQIIDPIVAELRSVSLDQRSLSLLENILNRLGDKKSENDLHDEFFLDVRSGLKSIDSLITSKNDQIDSLSKKYDAQERALIELRETQKLQRSHDDLELKISQLDSKYQLLTTAYQKKYEDFKNLHQQYKSLESNIERLQIATPPPNKVKKLAKVRQLHESKLNEIYESQYDSKNNANRRF</sequence>
<organism evidence="2 3">
    <name type="scientific">Scheffersomyces stipitis (strain ATCC 58785 / CBS 6054 / NBRC 10063 / NRRL Y-11545)</name>
    <name type="common">Yeast</name>
    <name type="synonym">Pichia stipitis</name>
    <dbReference type="NCBI Taxonomy" id="322104"/>
    <lineage>
        <taxon>Eukaryota</taxon>
        <taxon>Fungi</taxon>
        <taxon>Dikarya</taxon>
        <taxon>Ascomycota</taxon>
        <taxon>Saccharomycotina</taxon>
        <taxon>Pichiomycetes</taxon>
        <taxon>Debaryomycetaceae</taxon>
        <taxon>Scheffersomyces</taxon>
    </lineage>
</organism>
<dbReference type="EMBL" id="CP000499">
    <property type="protein sequence ID" value="ABN67015.2"/>
    <property type="molecule type" value="Genomic_DNA"/>
</dbReference>
<feature type="non-terminal residue" evidence="2">
    <location>
        <position position="444"/>
    </location>
</feature>
<keyword evidence="3" id="KW-1185">Reference proteome</keyword>
<dbReference type="HOGENOM" id="CLU_528945_0_0_1"/>
<name>A3LUT7_PICST</name>
<evidence type="ECO:0000313" key="2">
    <source>
        <dbReference type="EMBL" id="ABN67015.2"/>
    </source>
</evidence>
<dbReference type="OMA" id="NESHTTN"/>
<feature type="coiled-coil region" evidence="1">
    <location>
        <begin position="323"/>
        <end position="405"/>
    </location>
</feature>
<dbReference type="OrthoDB" id="4082794at2759"/>
<dbReference type="KEGG" id="pic:PICST_31881"/>
<dbReference type="AlphaFoldDB" id="A3LUT7"/>
<evidence type="ECO:0000313" key="3">
    <source>
        <dbReference type="Proteomes" id="UP000002258"/>
    </source>
</evidence>
<dbReference type="Proteomes" id="UP000002258">
    <property type="component" value="Chromosome 5"/>
</dbReference>
<gene>
    <name evidence="2" type="ORF">PICST_31881</name>
</gene>
<keyword evidence="1" id="KW-0175">Coiled coil</keyword>
<accession>A3LUT7</accession>
<dbReference type="eggNOG" id="ENOG502RQ1S">
    <property type="taxonomic scope" value="Eukaryota"/>
</dbReference>
<dbReference type="InParanoid" id="A3LUT7"/>
<protein>
    <submittedName>
        <fullName evidence="2">Uncharacterized protein</fullName>
    </submittedName>
</protein>
<reference evidence="2 3" key="1">
    <citation type="journal article" date="2007" name="Nat. Biotechnol.">
        <title>Genome sequence of the lignocellulose-bioconverting and xylose-fermenting yeast Pichia stipitis.</title>
        <authorList>
            <person name="Jeffries T.W."/>
            <person name="Grigoriev I.V."/>
            <person name="Grimwood J."/>
            <person name="Laplaza J.M."/>
            <person name="Aerts A."/>
            <person name="Salamov A."/>
            <person name="Schmutz J."/>
            <person name="Lindquist E."/>
            <person name="Dehal P."/>
            <person name="Shapiro H."/>
            <person name="Jin Y.S."/>
            <person name="Passoth V."/>
            <person name="Richardson P.M."/>
        </authorList>
    </citation>
    <scope>NUCLEOTIDE SEQUENCE [LARGE SCALE GENOMIC DNA]</scope>
    <source>
        <strain evidence="3">ATCC 58785 / CBS 6054 / NBRC 10063 / NRRL Y-11545</strain>
    </source>
</reference>
<evidence type="ECO:0000256" key="1">
    <source>
        <dbReference type="SAM" id="Coils"/>
    </source>
</evidence>